<protein>
    <submittedName>
        <fullName evidence="3">Type II toxin-antitoxin system mRNA interferase toxin, RelE/StbE family</fullName>
    </submittedName>
</protein>
<evidence type="ECO:0000313" key="4">
    <source>
        <dbReference type="Proteomes" id="UP000439752"/>
    </source>
</evidence>
<dbReference type="PANTHER" id="PTHR35601:SF1">
    <property type="entry name" value="TOXIN RELE"/>
    <property type="match status" value="1"/>
</dbReference>
<proteinExistence type="inferred from homology"/>
<accession>A0A653IF29</accession>
<gene>
    <name evidence="3" type="ORF">EXIGUO9Y_340021</name>
</gene>
<dbReference type="InterPro" id="IPR035093">
    <property type="entry name" value="RelE/ParE_toxin_dom_sf"/>
</dbReference>
<reference evidence="3 4" key="1">
    <citation type="submission" date="2019-10" db="EMBL/GenBank/DDBJ databases">
        <authorList>
            <person name="Karimi E."/>
        </authorList>
    </citation>
    <scope>NUCLEOTIDE SEQUENCE [LARGE SCALE GENOMIC DNA]</scope>
    <source>
        <strain evidence="3">Exiguobacterium sp. 9Y</strain>
    </source>
</reference>
<keyword evidence="4" id="KW-1185">Reference proteome</keyword>
<sequence>MTAYTVEFERGAQKSLKKMDPQQTRIIMSWIKKNLVGTDDPRRHGKGLVSNRSGEWRYRIGDYRLIADIQEDKVVILILEIGHRRDIYKSGS</sequence>
<evidence type="ECO:0000256" key="2">
    <source>
        <dbReference type="ARBA" id="ARBA00022649"/>
    </source>
</evidence>
<comment type="similarity">
    <text evidence="1">Belongs to the RelE toxin family.</text>
</comment>
<dbReference type="PANTHER" id="PTHR35601">
    <property type="entry name" value="TOXIN RELE"/>
    <property type="match status" value="1"/>
</dbReference>
<dbReference type="Proteomes" id="UP000439752">
    <property type="component" value="Unassembled WGS sequence"/>
</dbReference>
<name>A0A653IF29_9BACL</name>
<dbReference type="RefSeq" id="WP_159173663.1">
    <property type="nucleotide sequence ID" value="NZ_LR732312.1"/>
</dbReference>
<evidence type="ECO:0000256" key="1">
    <source>
        <dbReference type="ARBA" id="ARBA00006226"/>
    </source>
</evidence>
<dbReference type="Pfam" id="PF05016">
    <property type="entry name" value="ParE_toxin"/>
    <property type="match status" value="1"/>
</dbReference>
<dbReference type="EMBL" id="CABWKQ010000028">
    <property type="protein sequence ID" value="VWX37694.1"/>
    <property type="molecule type" value="Genomic_DNA"/>
</dbReference>
<organism evidence="3 4">
    <name type="scientific">Exiguobacterium oxidotolerans</name>
    <dbReference type="NCBI Taxonomy" id="223958"/>
    <lineage>
        <taxon>Bacteria</taxon>
        <taxon>Bacillati</taxon>
        <taxon>Bacillota</taxon>
        <taxon>Bacilli</taxon>
        <taxon>Bacillales</taxon>
        <taxon>Bacillales Family XII. Incertae Sedis</taxon>
        <taxon>Exiguobacterium</taxon>
    </lineage>
</organism>
<dbReference type="Gene3D" id="3.30.2310.20">
    <property type="entry name" value="RelE-like"/>
    <property type="match status" value="1"/>
</dbReference>
<keyword evidence="2" id="KW-1277">Toxin-antitoxin system</keyword>
<dbReference type="InterPro" id="IPR007712">
    <property type="entry name" value="RelE/ParE_toxin"/>
</dbReference>
<dbReference type="AlphaFoldDB" id="A0A653IF29"/>
<dbReference type="SUPFAM" id="SSF143011">
    <property type="entry name" value="RelE-like"/>
    <property type="match status" value="1"/>
</dbReference>
<evidence type="ECO:0000313" key="3">
    <source>
        <dbReference type="EMBL" id="VWX37694.1"/>
    </source>
</evidence>